<keyword evidence="1" id="KW-1133">Transmembrane helix</keyword>
<protein>
    <submittedName>
        <fullName evidence="2">Uncharacterized protein</fullName>
    </submittedName>
</protein>
<sequence>LFSIITIITLFILSKLFLIMSEQTSILLYIKNMLADLIYINGIIATELIKVTENTATIRRGEEFLEKTSCLKEHQELNHKIIEILKKYQRKPEDLVGLEKHVLKHLE</sequence>
<proteinExistence type="predicted"/>
<gene>
    <name evidence="2" type="ORF">S01H4_28346</name>
</gene>
<evidence type="ECO:0000313" key="2">
    <source>
        <dbReference type="EMBL" id="GAG84507.1"/>
    </source>
</evidence>
<reference evidence="2" key="1">
    <citation type="journal article" date="2014" name="Front. Microbiol.">
        <title>High frequency of phylogenetically diverse reductive dehalogenase-homologous genes in deep subseafloor sedimentary metagenomes.</title>
        <authorList>
            <person name="Kawai M."/>
            <person name="Futagami T."/>
            <person name="Toyoda A."/>
            <person name="Takaki Y."/>
            <person name="Nishi S."/>
            <person name="Hori S."/>
            <person name="Arai W."/>
            <person name="Tsubouchi T."/>
            <person name="Morono Y."/>
            <person name="Uchiyama I."/>
            <person name="Ito T."/>
            <person name="Fujiyama A."/>
            <person name="Inagaki F."/>
            <person name="Takami H."/>
        </authorList>
    </citation>
    <scope>NUCLEOTIDE SEQUENCE</scope>
    <source>
        <strain evidence="2">Expedition CK06-06</strain>
    </source>
</reference>
<evidence type="ECO:0000256" key="1">
    <source>
        <dbReference type="SAM" id="Phobius"/>
    </source>
</evidence>
<name>X1BTN4_9ZZZZ</name>
<keyword evidence="1" id="KW-0472">Membrane</keyword>
<dbReference type="EMBL" id="BART01014073">
    <property type="protein sequence ID" value="GAG84507.1"/>
    <property type="molecule type" value="Genomic_DNA"/>
</dbReference>
<organism evidence="2">
    <name type="scientific">marine sediment metagenome</name>
    <dbReference type="NCBI Taxonomy" id="412755"/>
    <lineage>
        <taxon>unclassified sequences</taxon>
        <taxon>metagenomes</taxon>
        <taxon>ecological metagenomes</taxon>
    </lineage>
</organism>
<accession>X1BTN4</accession>
<feature type="non-terminal residue" evidence="2">
    <location>
        <position position="1"/>
    </location>
</feature>
<feature type="transmembrane region" description="Helical" evidence="1">
    <location>
        <begin position="6"/>
        <end position="30"/>
    </location>
</feature>
<comment type="caution">
    <text evidence="2">The sequence shown here is derived from an EMBL/GenBank/DDBJ whole genome shotgun (WGS) entry which is preliminary data.</text>
</comment>
<dbReference type="AlphaFoldDB" id="X1BTN4"/>
<keyword evidence="1" id="KW-0812">Transmembrane</keyword>